<protein>
    <submittedName>
        <fullName evidence="1">Uncharacterized protein</fullName>
    </submittedName>
</protein>
<accession>A0A1H1YW33</accession>
<dbReference type="STRING" id="652787.SAMN05216490_2871"/>
<dbReference type="Proteomes" id="UP000199679">
    <property type="component" value="Chromosome I"/>
</dbReference>
<reference evidence="1 2" key="1">
    <citation type="submission" date="2016-10" db="EMBL/GenBank/DDBJ databases">
        <authorList>
            <person name="de Groot N.N."/>
        </authorList>
    </citation>
    <scope>NUCLEOTIDE SEQUENCE [LARGE SCALE GENOMIC DNA]</scope>
    <source>
        <strain evidence="1 2">MP1X4</strain>
    </source>
</reference>
<name>A0A1H1YW33_MUCMA</name>
<organism evidence="1 2">
    <name type="scientific">Mucilaginibacter mallensis</name>
    <dbReference type="NCBI Taxonomy" id="652787"/>
    <lineage>
        <taxon>Bacteria</taxon>
        <taxon>Pseudomonadati</taxon>
        <taxon>Bacteroidota</taxon>
        <taxon>Sphingobacteriia</taxon>
        <taxon>Sphingobacteriales</taxon>
        <taxon>Sphingobacteriaceae</taxon>
        <taxon>Mucilaginibacter</taxon>
    </lineage>
</organism>
<evidence type="ECO:0000313" key="2">
    <source>
        <dbReference type="Proteomes" id="UP000199679"/>
    </source>
</evidence>
<gene>
    <name evidence="1" type="ORF">SAMN05216490_2871</name>
</gene>
<sequence>MIQSFNLKQYDLTELSQDQTVSIDGGSLFGTLVDTAISVLNSTPAGVVAAGGLGLAAGLVRGFVAGIK</sequence>
<keyword evidence="2" id="KW-1185">Reference proteome</keyword>
<dbReference type="EMBL" id="LT629740">
    <property type="protein sequence ID" value="SDT25603.1"/>
    <property type="molecule type" value="Genomic_DNA"/>
</dbReference>
<dbReference type="AlphaFoldDB" id="A0A1H1YW33"/>
<proteinExistence type="predicted"/>
<evidence type="ECO:0000313" key="1">
    <source>
        <dbReference type="EMBL" id="SDT25603.1"/>
    </source>
</evidence>